<protein>
    <submittedName>
        <fullName evidence="8">Major facilitator superfamily transporter</fullName>
    </submittedName>
</protein>
<feature type="transmembrane region" description="Helical" evidence="6">
    <location>
        <begin position="370"/>
        <end position="391"/>
    </location>
</feature>
<evidence type="ECO:0000259" key="7">
    <source>
        <dbReference type="PROSITE" id="PS50850"/>
    </source>
</evidence>
<dbReference type="PROSITE" id="PS50850">
    <property type="entry name" value="MFS"/>
    <property type="match status" value="1"/>
</dbReference>
<evidence type="ECO:0000256" key="3">
    <source>
        <dbReference type="ARBA" id="ARBA00022989"/>
    </source>
</evidence>
<keyword evidence="4 6" id="KW-0472">Membrane</keyword>
<evidence type="ECO:0000256" key="5">
    <source>
        <dbReference type="SAM" id="MobiDB-lite"/>
    </source>
</evidence>
<feature type="transmembrane region" description="Helical" evidence="6">
    <location>
        <begin position="251"/>
        <end position="270"/>
    </location>
</feature>
<evidence type="ECO:0000313" key="9">
    <source>
        <dbReference type="Proteomes" id="UP001390339"/>
    </source>
</evidence>
<name>A0ABR2HK70_9PEZI</name>
<dbReference type="Pfam" id="PF07690">
    <property type="entry name" value="MFS_1"/>
    <property type="match status" value="1"/>
</dbReference>
<keyword evidence="9" id="KW-1185">Reference proteome</keyword>
<feature type="transmembrane region" description="Helical" evidence="6">
    <location>
        <begin position="509"/>
        <end position="532"/>
    </location>
</feature>
<organism evidence="8 9">
    <name type="scientific">Apiospora arundinis</name>
    <dbReference type="NCBI Taxonomy" id="335852"/>
    <lineage>
        <taxon>Eukaryota</taxon>
        <taxon>Fungi</taxon>
        <taxon>Dikarya</taxon>
        <taxon>Ascomycota</taxon>
        <taxon>Pezizomycotina</taxon>
        <taxon>Sordariomycetes</taxon>
        <taxon>Xylariomycetidae</taxon>
        <taxon>Amphisphaeriales</taxon>
        <taxon>Apiosporaceae</taxon>
        <taxon>Apiospora</taxon>
    </lineage>
</organism>
<gene>
    <name evidence="8" type="ORF">PGQ11_015041</name>
</gene>
<keyword evidence="2 6" id="KW-0812">Transmembrane</keyword>
<dbReference type="PANTHER" id="PTHR23502:SF33">
    <property type="entry name" value="MAJOR FACILITATOR SUPERFAMILY (MFS) PROFILE DOMAIN-CONTAINING PROTEIN-RELATED"/>
    <property type="match status" value="1"/>
</dbReference>
<proteinExistence type="predicted"/>
<feature type="transmembrane region" description="Helical" evidence="6">
    <location>
        <begin position="421"/>
        <end position="440"/>
    </location>
</feature>
<dbReference type="Gene3D" id="1.20.1250.20">
    <property type="entry name" value="MFS general substrate transporter like domains"/>
    <property type="match status" value="1"/>
</dbReference>
<dbReference type="PANTHER" id="PTHR23502">
    <property type="entry name" value="MAJOR FACILITATOR SUPERFAMILY"/>
    <property type="match status" value="1"/>
</dbReference>
<feature type="region of interest" description="Disordered" evidence="5">
    <location>
        <begin position="1"/>
        <end position="62"/>
    </location>
</feature>
<evidence type="ECO:0000313" key="8">
    <source>
        <dbReference type="EMBL" id="KAK8848561.1"/>
    </source>
</evidence>
<dbReference type="SUPFAM" id="SSF103473">
    <property type="entry name" value="MFS general substrate transporter"/>
    <property type="match status" value="1"/>
</dbReference>
<dbReference type="InterPro" id="IPR020846">
    <property type="entry name" value="MFS_dom"/>
</dbReference>
<feature type="transmembrane region" description="Helical" evidence="6">
    <location>
        <begin position="477"/>
        <end position="497"/>
    </location>
</feature>
<evidence type="ECO:0000256" key="2">
    <source>
        <dbReference type="ARBA" id="ARBA00022692"/>
    </source>
</evidence>
<evidence type="ECO:0000256" key="1">
    <source>
        <dbReference type="ARBA" id="ARBA00004141"/>
    </source>
</evidence>
<evidence type="ECO:0000256" key="4">
    <source>
        <dbReference type="ARBA" id="ARBA00023136"/>
    </source>
</evidence>
<dbReference type="InterPro" id="IPR011701">
    <property type="entry name" value="MFS"/>
</dbReference>
<comment type="subcellular location">
    <subcellularLocation>
        <location evidence="1">Membrane</location>
        <topology evidence="1">Multi-pass membrane protein</topology>
    </subcellularLocation>
</comment>
<feature type="transmembrane region" description="Helical" evidence="6">
    <location>
        <begin position="325"/>
        <end position="350"/>
    </location>
</feature>
<feature type="non-terminal residue" evidence="8">
    <location>
        <position position="1"/>
    </location>
</feature>
<sequence length="548" mass="59375">QESIQRQSLEEMGPGFSPDTVVGNKKKAELTKTSLTPVQEDSVPPTPNSDPDDDDGDVRPPIPLSDLAQGIVGWKSRDDPALPFNFPLRRKWLIVGLLSVITFFVPFASAVQSPSVRTIMADLGEQSATMGTVTVTIYLLGYVVGPLFLAPLSEIYGRRHVLNASNLFFVVWQIGCAMAPNTAILIVARFFSGLGGAGCNTIGPSVVGDLFRTEERGVAMAVFSIGPLFGPTIGPLVGAYLSQSLGWRWDFWLILIVSAPAVVLGFWFIAETNHRILIERKTRNLRDTTHKADLRSGYEEAVSYSSSPSSPSNSRAIALGLLRPLTLLCTPLVFSVSLYTAFAYGAYYLLLTTIGRVFTQTYGWSVGQAGLAYLSPGLGGLLGLVAVMVLSNRDLARRVAKAKNNSSNSAAGYEPEMRLPLSVKFALVSPITFFVFGWAAEKHVHWAVPLVSLLPFTFAMSGIFQTLQLYLVDCYEAYSATAVVASAVFRSILGAALPIAGPRMFEALGLGWGCSLLGFICLALVPTPLFLWRFGKQLRLKSKVPFAK</sequence>
<evidence type="ECO:0000256" key="6">
    <source>
        <dbReference type="SAM" id="Phobius"/>
    </source>
</evidence>
<feature type="transmembrane region" description="Helical" evidence="6">
    <location>
        <begin position="131"/>
        <end position="149"/>
    </location>
</feature>
<feature type="transmembrane region" description="Helical" evidence="6">
    <location>
        <begin position="218"/>
        <end position="239"/>
    </location>
</feature>
<reference evidence="8 9" key="1">
    <citation type="journal article" date="2024" name="IMA Fungus">
        <title>Apiospora arundinis, a panoply of carbohydrate-active enzymes and secondary metabolites.</title>
        <authorList>
            <person name="Sorensen T."/>
            <person name="Petersen C."/>
            <person name="Muurmann A.T."/>
            <person name="Christiansen J.V."/>
            <person name="Brundto M.L."/>
            <person name="Overgaard C.K."/>
            <person name="Boysen A.T."/>
            <person name="Wollenberg R.D."/>
            <person name="Larsen T.O."/>
            <person name="Sorensen J.L."/>
            <person name="Nielsen K.L."/>
            <person name="Sondergaard T.E."/>
        </authorList>
    </citation>
    <scope>NUCLEOTIDE SEQUENCE [LARGE SCALE GENOMIC DNA]</scope>
    <source>
        <strain evidence="8 9">AAU 773</strain>
    </source>
</reference>
<dbReference type="EMBL" id="JAPCWZ010000010">
    <property type="protein sequence ID" value="KAK8848561.1"/>
    <property type="molecule type" value="Genomic_DNA"/>
</dbReference>
<feature type="transmembrane region" description="Helical" evidence="6">
    <location>
        <begin position="92"/>
        <end position="111"/>
    </location>
</feature>
<keyword evidence="3 6" id="KW-1133">Transmembrane helix</keyword>
<feature type="domain" description="Major facilitator superfamily (MFS) profile" evidence="7">
    <location>
        <begin position="94"/>
        <end position="539"/>
    </location>
</feature>
<feature type="transmembrane region" description="Helical" evidence="6">
    <location>
        <begin position="161"/>
        <end position="180"/>
    </location>
</feature>
<dbReference type="InterPro" id="IPR036259">
    <property type="entry name" value="MFS_trans_sf"/>
</dbReference>
<dbReference type="Proteomes" id="UP001390339">
    <property type="component" value="Unassembled WGS sequence"/>
</dbReference>
<dbReference type="PROSITE" id="PS00216">
    <property type="entry name" value="SUGAR_TRANSPORT_1"/>
    <property type="match status" value="1"/>
</dbReference>
<feature type="transmembrane region" description="Helical" evidence="6">
    <location>
        <begin position="446"/>
        <end position="465"/>
    </location>
</feature>
<comment type="caution">
    <text evidence="8">The sequence shown here is derived from an EMBL/GenBank/DDBJ whole genome shotgun (WGS) entry which is preliminary data.</text>
</comment>
<dbReference type="InterPro" id="IPR005829">
    <property type="entry name" value="Sugar_transporter_CS"/>
</dbReference>
<accession>A0ABR2HK70</accession>
<dbReference type="CDD" id="cd17323">
    <property type="entry name" value="MFS_Tpo1_MDR_like"/>
    <property type="match status" value="1"/>
</dbReference>